<dbReference type="InterPro" id="IPR001387">
    <property type="entry name" value="Cro/C1-type_HTH"/>
</dbReference>
<evidence type="ECO:0000259" key="3">
    <source>
        <dbReference type="PROSITE" id="PS50943"/>
    </source>
</evidence>
<gene>
    <name evidence="4" type="ORF">MNQ99_01595</name>
</gene>
<dbReference type="CDD" id="cd00093">
    <property type="entry name" value="HTH_XRE"/>
    <property type="match status" value="1"/>
</dbReference>
<dbReference type="InterPro" id="IPR010982">
    <property type="entry name" value="Lambda_DNA-bd_dom_sf"/>
</dbReference>
<dbReference type="SUPFAM" id="SSF47413">
    <property type="entry name" value="lambda repressor-like DNA-binding domains"/>
    <property type="match status" value="1"/>
</dbReference>
<dbReference type="RefSeq" id="WP_241914198.1">
    <property type="nucleotide sequence ID" value="NZ_CP093326.1"/>
</dbReference>
<feature type="domain" description="HTH cro/C1-type" evidence="3">
    <location>
        <begin position="39"/>
        <end position="93"/>
    </location>
</feature>
<dbReference type="SMART" id="SM00530">
    <property type="entry name" value="HTH_XRE"/>
    <property type="match status" value="1"/>
</dbReference>
<protein>
    <submittedName>
        <fullName evidence="4">XRE family transcriptional regulator</fullName>
    </submittedName>
</protein>
<dbReference type="InterPro" id="IPR050807">
    <property type="entry name" value="TransReg_Diox_bact_type"/>
</dbReference>
<keyword evidence="5" id="KW-1185">Reference proteome</keyword>
<dbReference type="PROSITE" id="PS50943">
    <property type="entry name" value="HTH_CROC1"/>
    <property type="match status" value="1"/>
</dbReference>
<dbReference type="InterPro" id="IPR011051">
    <property type="entry name" value="RmlC_Cupin_sf"/>
</dbReference>
<dbReference type="InterPro" id="IPR014710">
    <property type="entry name" value="RmlC-like_jellyroll"/>
</dbReference>
<dbReference type="Gene3D" id="1.10.260.40">
    <property type="entry name" value="lambda repressor-like DNA-binding domains"/>
    <property type="match status" value="1"/>
</dbReference>
<sequence length="231" mass="25144">MAQAEANTVEPARDQNADTLPQVRGPAQSEGHGDVGGRIRAARSEQGMTLRELARRLGVSAGHISQVERGLVKPSISLVYSIADVLSLGMSDLFSSSVAEVASMEGIARTPGEDRFVTRAAERRTINLDTGVRWELLTPTTREPVDFREIVYPAGSGSTQPDSFMRHSGREYGLVLSGRLRVQLEFDEYELGPGDTIAFESALPHRFWNEGPDVVKAVWCTVTAPEDTGAF</sequence>
<dbReference type="PANTHER" id="PTHR46797:SF2">
    <property type="entry name" value="TRANSCRIPTIONAL REGULATOR"/>
    <property type="match status" value="1"/>
</dbReference>
<organism evidence="4 5">
    <name type="scientific">Arthrobacter sulfonylureivorans</name>
    <dbReference type="NCBI Taxonomy" id="2486855"/>
    <lineage>
        <taxon>Bacteria</taxon>
        <taxon>Bacillati</taxon>
        <taxon>Actinomycetota</taxon>
        <taxon>Actinomycetes</taxon>
        <taxon>Micrococcales</taxon>
        <taxon>Micrococcaceae</taxon>
        <taxon>Arthrobacter</taxon>
    </lineage>
</organism>
<name>A0ABY3WA72_9MICC</name>
<evidence type="ECO:0000256" key="2">
    <source>
        <dbReference type="SAM" id="MobiDB-lite"/>
    </source>
</evidence>
<dbReference type="SUPFAM" id="SSF51182">
    <property type="entry name" value="RmlC-like cupins"/>
    <property type="match status" value="1"/>
</dbReference>
<accession>A0ABY3WA72</accession>
<dbReference type="PANTHER" id="PTHR46797">
    <property type="entry name" value="HTH-TYPE TRANSCRIPTIONAL REGULATOR"/>
    <property type="match status" value="1"/>
</dbReference>
<evidence type="ECO:0000313" key="5">
    <source>
        <dbReference type="Proteomes" id="UP000829069"/>
    </source>
</evidence>
<dbReference type="Gene3D" id="2.60.120.10">
    <property type="entry name" value="Jelly Rolls"/>
    <property type="match status" value="1"/>
</dbReference>
<proteinExistence type="predicted"/>
<dbReference type="InterPro" id="IPR013096">
    <property type="entry name" value="Cupin_2"/>
</dbReference>
<feature type="region of interest" description="Disordered" evidence="2">
    <location>
        <begin position="1"/>
        <end position="37"/>
    </location>
</feature>
<dbReference type="Pfam" id="PF01381">
    <property type="entry name" value="HTH_3"/>
    <property type="match status" value="1"/>
</dbReference>
<dbReference type="EMBL" id="CP093326">
    <property type="protein sequence ID" value="UNK46100.1"/>
    <property type="molecule type" value="Genomic_DNA"/>
</dbReference>
<reference evidence="4 5" key="1">
    <citation type="submission" date="2022-03" db="EMBL/GenBank/DDBJ databases">
        <title>Isotopic signatures of nitrous oxide derived from detoxification processes.</title>
        <authorList>
            <person name="Behrendt U."/>
            <person name="Buchen C."/>
            <person name="Well R."/>
            <person name="Ulrich A."/>
            <person name="Rohe L."/>
            <person name="Kolb S."/>
            <person name="Schloter M."/>
            <person name="Horn M.A."/>
            <person name="Augustin J."/>
        </authorList>
    </citation>
    <scope>NUCLEOTIDE SEQUENCE [LARGE SCALE GENOMIC DNA]</scope>
    <source>
        <strain evidence="4 5">S4-C24</strain>
    </source>
</reference>
<dbReference type="Proteomes" id="UP000829069">
    <property type="component" value="Chromosome"/>
</dbReference>
<dbReference type="CDD" id="cd02209">
    <property type="entry name" value="cupin_XRE_C"/>
    <property type="match status" value="1"/>
</dbReference>
<keyword evidence="1" id="KW-0238">DNA-binding</keyword>
<evidence type="ECO:0000313" key="4">
    <source>
        <dbReference type="EMBL" id="UNK46100.1"/>
    </source>
</evidence>
<evidence type="ECO:0000256" key="1">
    <source>
        <dbReference type="ARBA" id="ARBA00023125"/>
    </source>
</evidence>
<dbReference type="Pfam" id="PF07883">
    <property type="entry name" value="Cupin_2"/>
    <property type="match status" value="1"/>
</dbReference>